<name>A0A7W7WA00_9ACTN</name>
<gene>
    <name evidence="1" type="ORF">FHR32_003738</name>
</gene>
<dbReference type="Proteomes" id="UP000534286">
    <property type="component" value="Unassembled WGS sequence"/>
</dbReference>
<accession>A0A7W7WA00</accession>
<comment type="caution">
    <text evidence="1">The sequence shown here is derived from an EMBL/GenBank/DDBJ whole genome shotgun (WGS) entry which is preliminary data.</text>
</comment>
<evidence type="ECO:0000313" key="2">
    <source>
        <dbReference type="Proteomes" id="UP000534286"/>
    </source>
</evidence>
<dbReference type="AlphaFoldDB" id="A0A7W7WA00"/>
<dbReference type="RefSeq" id="WP_184755422.1">
    <property type="nucleotide sequence ID" value="NZ_BAABEK010000182.1"/>
</dbReference>
<protein>
    <submittedName>
        <fullName evidence="1">Uncharacterized protein</fullName>
    </submittedName>
</protein>
<evidence type="ECO:0000313" key="1">
    <source>
        <dbReference type="EMBL" id="MBB4939433.1"/>
    </source>
</evidence>
<keyword evidence="2" id="KW-1185">Reference proteome</keyword>
<organism evidence="1 2">
    <name type="scientific">Streptosporangium album</name>
    <dbReference type="NCBI Taxonomy" id="47479"/>
    <lineage>
        <taxon>Bacteria</taxon>
        <taxon>Bacillati</taxon>
        <taxon>Actinomycetota</taxon>
        <taxon>Actinomycetes</taxon>
        <taxon>Streptosporangiales</taxon>
        <taxon>Streptosporangiaceae</taxon>
        <taxon>Streptosporangium</taxon>
    </lineage>
</organism>
<dbReference type="EMBL" id="JACHJU010000001">
    <property type="protein sequence ID" value="MBB4939433.1"/>
    <property type="molecule type" value="Genomic_DNA"/>
</dbReference>
<sequence>MLPRLSVGARAYSAFWNVNANNRISFAADGQMILSFNTTFFVEDWIDAPGLARWPELRTMVPYFDRQNGKSWRAAMLAAIELATGARLTEEWIEEERSYLTSQEPTAD</sequence>
<reference evidence="1 2" key="1">
    <citation type="submission" date="2020-08" db="EMBL/GenBank/DDBJ databases">
        <title>Sequencing the genomes of 1000 actinobacteria strains.</title>
        <authorList>
            <person name="Klenk H.-P."/>
        </authorList>
    </citation>
    <scope>NUCLEOTIDE SEQUENCE [LARGE SCALE GENOMIC DNA]</scope>
    <source>
        <strain evidence="1 2">DSM 43023</strain>
    </source>
</reference>
<proteinExistence type="predicted"/>